<dbReference type="InterPro" id="IPR030672">
    <property type="entry name" value="Adcy"/>
</dbReference>
<feature type="transmembrane region" description="Helical" evidence="37">
    <location>
        <begin position="244"/>
        <end position="276"/>
    </location>
</feature>
<evidence type="ECO:0000256" key="9">
    <source>
        <dbReference type="ARBA" id="ARBA00004651"/>
    </source>
</evidence>
<evidence type="ECO:0000256" key="37">
    <source>
        <dbReference type="SAM" id="Phobius"/>
    </source>
</evidence>
<keyword evidence="12" id="KW-0597">Phosphoprotein</keyword>
<dbReference type="GO" id="GO:0005524">
    <property type="term" value="F:ATP binding"/>
    <property type="evidence" value="ECO:0007669"/>
    <property type="project" value="UniProtKB-UniRule"/>
</dbReference>
<dbReference type="PROSITE" id="PS00452">
    <property type="entry name" value="GUANYLATE_CYCLASE_1"/>
    <property type="match status" value="1"/>
</dbReference>
<dbReference type="SMART" id="SM00044">
    <property type="entry name" value="CYCc"/>
    <property type="match status" value="2"/>
</dbReference>
<keyword evidence="22 33" id="KW-0472">Membrane</keyword>
<evidence type="ECO:0000256" key="32">
    <source>
        <dbReference type="ARBA" id="ARBA00058052"/>
    </source>
</evidence>
<evidence type="ECO:0000256" key="2">
    <source>
        <dbReference type="ARBA" id="ARBA00001936"/>
    </source>
</evidence>
<feature type="binding site" evidence="34">
    <location>
        <position position="474"/>
    </location>
    <ligand>
        <name>ATP</name>
        <dbReference type="ChEBI" id="CHEBI:30616"/>
    </ligand>
</feature>
<dbReference type="GO" id="GO:0004016">
    <property type="term" value="F:adenylate cyclase activity"/>
    <property type="evidence" value="ECO:0007669"/>
    <property type="project" value="UniProtKB-EC"/>
</dbReference>
<evidence type="ECO:0000256" key="19">
    <source>
        <dbReference type="ARBA" id="ARBA00022989"/>
    </source>
</evidence>
<evidence type="ECO:0000259" key="38">
    <source>
        <dbReference type="PROSITE" id="PS50125"/>
    </source>
</evidence>
<dbReference type="GO" id="GO:0006171">
    <property type="term" value="P:cAMP biosynthetic process"/>
    <property type="evidence" value="ECO:0007669"/>
    <property type="project" value="UniProtKB-KW"/>
</dbReference>
<evidence type="ECO:0000256" key="6">
    <source>
        <dbReference type="ARBA" id="ARBA00004285"/>
    </source>
</evidence>
<dbReference type="InterPro" id="IPR009398">
    <property type="entry name" value="Adcy_conserved_dom"/>
</dbReference>
<evidence type="ECO:0000256" key="30">
    <source>
        <dbReference type="ARBA" id="ARBA00034111"/>
    </source>
</evidence>
<evidence type="ECO:0000256" key="8">
    <source>
        <dbReference type="ARBA" id="ARBA00004640"/>
    </source>
</evidence>
<dbReference type="GO" id="GO:0035556">
    <property type="term" value="P:intracellular signal transduction"/>
    <property type="evidence" value="ECO:0007669"/>
    <property type="project" value="InterPro"/>
</dbReference>
<evidence type="ECO:0000256" key="20">
    <source>
        <dbReference type="ARBA" id="ARBA00022998"/>
    </source>
</evidence>
<feature type="binding site" evidence="34">
    <location>
        <begin position="919"/>
        <end position="921"/>
    </location>
    <ligand>
        <name>ATP</name>
        <dbReference type="ChEBI" id="CHEBI:30616"/>
    </ligand>
</feature>
<evidence type="ECO:0000256" key="10">
    <source>
        <dbReference type="ARBA" id="ARBA00022475"/>
    </source>
</evidence>
<evidence type="ECO:0000256" key="22">
    <source>
        <dbReference type="ARBA" id="ARBA00023136"/>
    </source>
</evidence>
<reference evidence="39" key="2">
    <citation type="submission" date="2025-09" db="UniProtKB">
        <authorList>
            <consortium name="Ensembl"/>
        </authorList>
    </citation>
    <scope>IDENTIFICATION</scope>
</reference>
<keyword evidence="25 35" id="KW-0464">Manganese</keyword>
<evidence type="ECO:0000256" key="34">
    <source>
        <dbReference type="PIRSR" id="PIRSR039050-50"/>
    </source>
</evidence>
<evidence type="ECO:0000256" key="17">
    <source>
        <dbReference type="ARBA" id="ARBA00022840"/>
    </source>
</evidence>
<feature type="binding site" evidence="35">
    <location>
        <position position="386"/>
    </location>
    <ligand>
        <name>Mg(2+)</name>
        <dbReference type="ChEBI" id="CHEBI:18420"/>
        <label>1</label>
        <note>catalytic</note>
    </ligand>
</feature>
<dbReference type="SUPFAM" id="SSF55073">
    <property type="entry name" value="Nucleotide cyclase"/>
    <property type="match status" value="2"/>
</dbReference>
<comment type="similarity">
    <text evidence="33 36">Belongs to the adenylyl cyclase class-4/guanylyl cyclase family.</text>
</comment>
<evidence type="ECO:0000256" key="29">
    <source>
        <dbReference type="ARBA" id="ARBA00034105"/>
    </source>
</evidence>
<feature type="transmembrane region" description="Helical" evidence="37">
    <location>
        <begin position="288"/>
        <end position="308"/>
    </location>
</feature>
<comment type="catalytic activity">
    <reaction evidence="1 33">
        <text>ATP = 3',5'-cyclic AMP + diphosphate</text>
        <dbReference type="Rhea" id="RHEA:15389"/>
        <dbReference type="ChEBI" id="CHEBI:30616"/>
        <dbReference type="ChEBI" id="CHEBI:33019"/>
        <dbReference type="ChEBI" id="CHEBI:58165"/>
        <dbReference type="EC" id="4.6.1.1"/>
    </reaction>
</comment>
<dbReference type="InterPro" id="IPR029787">
    <property type="entry name" value="Nucleotide_cyclase"/>
</dbReference>
<feature type="binding site" evidence="34">
    <location>
        <position position="966"/>
    </location>
    <ligand>
        <name>ATP</name>
        <dbReference type="ChEBI" id="CHEBI:30616"/>
    </ligand>
</feature>
<dbReference type="FunFam" id="3.30.70.1230:FF:000001">
    <property type="entry name" value="Adenylate cyclase"/>
    <property type="match status" value="1"/>
</dbReference>
<evidence type="ECO:0000313" key="39">
    <source>
        <dbReference type="Ensembl" id="ENSSANP00000043945.1"/>
    </source>
</evidence>
<comment type="cofactor">
    <cofactor evidence="35">
        <name>Mg(2+)</name>
        <dbReference type="ChEBI" id="CHEBI:18420"/>
    </cofactor>
    <cofactor evidence="35">
        <name>Mn(2+)</name>
        <dbReference type="ChEBI" id="CHEBI:29035"/>
    </cofactor>
    <text evidence="35">Binds 2 magnesium ions per subunit. Is also active with manganese (in vitro).</text>
</comment>
<keyword evidence="26 33" id="KW-0456">Lyase</keyword>
<dbReference type="GO" id="GO:0050796">
    <property type="term" value="P:regulation of insulin secretion"/>
    <property type="evidence" value="ECO:0007669"/>
    <property type="project" value="UniProtKB-ARBA"/>
</dbReference>
<feature type="binding site" evidence="35">
    <location>
        <position position="386"/>
    </location>
    <ligand>
        <name>Mg(2+)</name>
        <dbReference type="ChEBI" id="CHEBI:18420"/>
        <label>2</label>
        <note>catalytic</note>
    </ligand>
</feature>
<evidence type="ECO:0000256" key="1">
    <source>
        <dbReference type="ARBA" id="ARBA00001593"/>
    </source>
</evidence>
<dbReference type="Ensembl" id="ENSSANT00000046749.1">
    <property type="protein sequence ID" value="ENSSANP00000043945.1"/>
    <property type="gene ID" value="ENSSANG00000022219.1"/>
</dbReference>
<accession>A0A671NKS1</accession>
<evidence type="ECO:0000256" key="11">
    <source>
        <dbReference type="ARBA" id="ARBA00022481"/>
    </source>
</evidence>
<evidence type="ECO:0000256" key="21">
    <source>
        <dbReference type="ARBA" id="ARBA00023018"/>
    </source>
</evidence>
<protein>
    <recommendedName>
        <fullName evidence="33">adenylate cyclase</fullName>
        <ecNumber evidence="33">4.6.1.1</ecNumber>
    </recommendedName>
</protein>
<dbReference type="GO" id="GO:0007189">
    <property type="term" value="P:adenylate cyclase-activating G protein-coupled receptor signaling pathway"/>
    <property type="evidence" value="ECO:0007669"/>
    <property type="project" value="TreeGrafter"/>
</dbReference>
<evidence type="ECO:0000256" key="3">
    <source>
        <dbReference type="ARBA" id="ARBA00004187"/>
    </source>
</evidence>
<dbReference type="InterPro" id="IPR001054">
    <property type="entry name" value="A/G_cyclase"/>
</dbReference>
<evidence type="ECO:0000256" key="16">
    <source>
        <dbReference type="ARBA" id="ARBA00022741"/>
    </source>
</evidence>
<evidence type="ECO:0000256" key="5">
    <source>
        <dbReference type="ARBA" id="ARBA00004279"/>
    </source>
</evidence>
<keyword evidence="17 33" id="KW-0067">ATP-binding</keyword>
<keyword evidence="27" id="KW-0966">Cell projection</keyword>
<dbReference type="GO" id="GO:0016324">
    <property type="term" value="C:apical plasma membrane"/>
    <property type="evidence" value="ECO:0007669"/>
    <property type="project" value="UniProtKB-SubCell"/>
</dbReference>
<evidence type="ECO:0000256" key="25">
    <source>
        <dbReference type="ARBA" id="ARBA00023211"/>
    </source>
</evidence>
<feature type="domain" description="Guanylate cyclase" evidence="38">
    <location>
        <begin position="792"/>
        <end position="932"/>
    </location>
</feature>
<keyword evidence="19 37" id="KW-1133">Transmembrane helix</keyword>
<dbReference type="AlphaFoldDB" id="A0A671NKS1"/>
<evidence type="ECO:0000256" key="27">
    <source>
        <dbReference type="ARBA" id="ARBA00023273"/>
    </source>
</evidence>
<evidence type="ECO:0000256" key="31">
    <source>
        <dbReference type="ARBA" id="ARBA00037878"/>
    </source>
</evidence>
<feature type="transmembrane region" description="Helical" evidence="37">
    <location>
        <begin position="187"/>
        <end position="205"/>
    </location>
</feature>
<evidence type="ECO:0000256" key="13">
    <source>
        <dbReference type="ARBA" id="ARBA00022692"/>
    </source>
</evidence>
<keyword evidence="11" id="KW-0488">Methylation</keyword>
<evidence type="ECO:0000256" key="18">
    <source>
        <dbReference type="ARBA" id="ARBA00022842"/>
    </source>
</evidence>
<dbReference type="GO" id="GO:0030425">
    <property type="term" value="C:dendrite"/>
    <property type="evidence" value="ECO:0007669"/>
    <property type="project" value="UniProtKB-SubCell"/>
</dbReference>
<dbReference type="Pfam" id="PF06327">
    <property type="entry name" value="Adcy_cons_dom"/>
    <property type="match status" value="1"/>
</dbReference>
<sequence>MALRSTEVPIPSKVCPAAPPSPNLKHNQLMWQNAVCHIIDQRGMHHEGQSANSQKIIVTDAYINDINKQIRNKAARGNAGMHKRRSSAVRIHPLRERNSTCTRKSTDSLCDADFFVSWGSTVRGIFFPVLHHKFKSHDLEHLYQQHSSGQRRASLVVTNVIDILTKLHILFIYLAVAPEMVDSQQGWLAGLFMGLGAVLCVLVLTCKGLMSPDYLRYAGLASWLSQTVQVLGGLAYGLEKDQSWYVLFTLFATYTLLPLPLLWSICIGFFTAALHLLVDALRNYNDTLLAKGLLYMGMNTAGLFIHYLSDRAQRQVFLETRRCIEGRVKMERENQRQEQLVMSILPRFIAMEMIGDMTAMDDELLPQQFHKTYFHQYKDVSILFADIKGFTSLSMTMSAQDLVRTLNELFGRFDRLAEENHCMRIKILGDCYYCVSGVPEPQTAHARCCVEMGLAMINTIRYVRKELKRDVDMRIGIHSGSVLCGVLGLQKWQFDVWSWDVDVANMLEAGGIPGRIHISRATLDCLAGVYETEEGRGYERNEFLRKHKIDTFLICHTPQEDKEPPKVRRTSKDEMTWSAELPFDNIIGMNCILATFTSGSLVQLPNQITLHCVGSREINKRIKQAIEVRSSEQMRKEHITPFTLVFKDRHIEGNFFVLSGVVAMVTCAVFLRLSCLLKLAVLVLVIAVYTYLIEVAYHVLFIHQHQNSQIQSMLLLESKLTCSFIFICLETTARLDFLWRLQARQEVEDMKELREHNECLLYNILPAHVARHFPERDRNNEDLFSESYERVGVMFASVPGFTDYYEKKELIHQDVECLRLLNEIIADFYELLEEPYFQVIEKIKTIGSCYMAASGLSPEKQECEDEWAHLSKLVLYALAMQETLKQINKRTSNNFQLRVGISHGPVVAGVIGATKPQYDIWGMTVNLASRMDSTGLSGRIQVPEGTSRILADRGFVLQLRGDIYVKGVSEQRGGVRTYFVSSREQSSSYAERNTSRGISLGRNTLAAVVFSLVQARKKEELREASGAKELWILSKSATD</sequence>
<feature type="binding site" evidence="34">
    <location>
        <begin position="926"/>
        <end position="930"/>
    </location>
    <ligand>
        <name>ATP</name>
        <dbReference type="ChEBI" id="CHEBI:30616"/>
    </ligand>
</feature>
<evidence type="ECO:0000256" key="26">
    <source>
        <dbReference type="ARBA" id="ARBA00023239"/>
    </source>
</evidence>
<feature type="binding site" evidence="34">
    <location>
        <position position="844"/>
    </location>
    <ligand>
        <name>ATP</name>
        <dbReference type="ChEBI" id="CHEBI:30616"/>
    </ligand>
</feature>
<dbReference type="GO" id="GO:0046872">
    <property type="term" value="F:metal ion binding"/>
    <property type="evidence" value="ECO:0007669"/>
    <property type="project" value="UniProtKB-KW"/>
</dbReference>
<evidence type="ECO:0000256" key="12">
    <source>
        <dbReference type="ARBA" id="ARBA00022553"/>
    </source>
</evidence>
<keyword evidence="21" id="KW-0770">Synapse</keyword>
<dbReference type="GO" id="GO:0005901">
    <property type="term" value="C:caveola"/>
    <property type="evidence" value="ECO:0007669"/>
    <property type="project" value="UniProtKB-SubCell"/>
</dbReference>
<feature type="binding site" evidence="34">
    <location>
        <begin position="428"/>
        <end position="430"/>
    </location>
    <ligand>
        <name>ATP</name>
        <dbReference type="ChEBI" id="CHEBI:30616"/>
    </ligand>
</feature>
<comment type="subcellular location">
    <subcellularLocation>
        <location evidence="4">Apical cell membrane</location>
    </subcellularLocation>
    <subcellularLocation>
        <location evidence="3">Basolateral cell membrane</location>
    </subcellularLocation>
    <subcellularLocation>
        <location evidence="9">Cell membrane</location>
        <topology evidence="9">Multi-pass membrane protein</topology>
    </subcellularLocation>
    <subcellularLocation>
        <location evidence="5">Cell projection</location>
        <location evidence="5">Dendrite</location>
    </subcellularLocation>
    <subcellularLocation>
        <location evidence="8">Cytoplasmic vesicle</location>
        <location evidence="8">Clathrin-coated vesicle membrane</location>
    </subcellularLocation>
    <subcellularLocation>
        <location evidence="6">Membrane raft</location>
    </subcellularLocation>
    <subcellularLocation>
        <location evidence="7">Membrane</location>
        <location evidence="7">Caveola</location>
    </subcellularLocation>
    <subcellularLocation>
        <location evidence="31">Membrane</location>
        <location evidence="31">Coated pit</location>
    </subcellularLocation>
    <subcellularLocation>
        <location evidence="29">Postsynaptic density</location>
    </subcellularLocation>
    <subcellularLocation>
        <location evidence="30">Presynaptic cell membrane</location>
    </subcellularLocation>
</comment>
<feature type="binding site" evidence="35">
    <location>
        <position position="387"/>
    </location>
    <ligand>
        <name>Mg(2+)</name>
        <dbReference type="ChEBI" id="CHEBI:18420"/>
        <label>2</label>
        <note>catalytic</note>
    </ligand>
</feature>
<keyword evidence="10" id="KW-1003">Cell membrane</keyword>
<feature type="transmembrane region" description="Helical" evidence="37">
    <location>
        <begin position="680"/>
        <end position="700"/>
    </location>
</feature>
<keyword evidence="23" id="KW-0168">Coated pit</keyword>
<comment type="function">
    <text evidence="33">Catalyzes the formation of the signaling molecule cAMP in response to G-protein signaling.</text>
</comment>
<dbReference type="InterPro" id="IPR032628">
    <property type="entry name" value="AC_N"/>
</dbReference>
<evidence type="ECO:0000256" key="24">
    <source>
        <dbReference type="ARBA" id="ARBA00023180"/>
    </source>
</evidence>
<evidence type="ECO:0000256" key="35">
    <source>
        <dbReference type="PIRSR" id="PIRSR039050-51"/>
    </source>
</evidence>
<evidence type="ECO:0000256" key="15">
    <source>
        <dbReference type="ARBA" id="ARBA00022737"/>
    </source>
</evidence>
<keyword evidence="40" id="KW-1185">Reference proteome</keyword>
<feature type="transmembrane region" description="Helical" evidence="37">
    <location>
        <begin position="217"/>
        <end position="238"/>
    </location>
</feature>
<proteinExistence type="inferred from homology"/>
<dbReference type="CDD" id="cd07302">
    <property type="entry name" value="CHD"/>
    <property type="match status" value="2"/>
</dbReference>
<dbReference type="GO" id="GO:0005905">
    <property type="term" value="C:clathrin-coated pit"/>
    <property type="evidence" value="ECO:0007669"/>
    <property type="project" value="UniProtKB-KW"/>
</dbReference>
<evidence type="ECO:0000256" key="33">
    <source>
        <dbReference type="PIRNR" id="PIRNR039050"/>
    </source>
</evidence>
<evidence type="ECO:0000256" key="36">
    <source>
        <dbReference type="RuleBase" id="RU000405"/>
    </source>
</evidence>
<dbReference type="PIRSF" id="PIRSF039050">
    <property type="entry name" value="Ade_cyc"/>
    <property type="match status" value="1"/>
</dbReference>
<keyword evidence="13 37" id="KW-0812">Transmembrane</keyword>
<keyword evidence="18 33" id="KW-0460">Magnesium</keyword>
<keyword evidence="15" id="KW-0677">Repeat</keyword>
<dbReference type="Pfam" id="PF16214">
    <property type="entry name" value="AC_N"/>
    <property type="match status" value="1"/>
</dbReference>
<dbReference type="EC" id="4.6.1.1" evidence="33"/>
<dbReference type="GO" id="GO:0042734">
    <property type="term" value="C:presynaptic membrane"/>
    <property type="evidence" value="ECO:0007669"/>
    <property type="project" value="UniProtKB-SubCell"/>
</dbReference>
<feature type="binding site" evidence="35">
    <location>
        <position position="430"/>
    </location>
    <ligand>
        <name>Mg(2+)</name>
        <dbReference type="ChEBI" id="CHEBI:18420"/>
        <label>2</label>
        <note>catalytic</note>
    </ligand>
</feature>
<dbReference type="Pfam" id="PF00211">
    <property type="entry name" value="Guanylate_cyc"/>
    <property type="match status" value="2"/>
</dbReference>
<dbReference type="PANTHER" id="PTHR45627">
    <property type="entry name" value="ADENYLATE CYCLASE TYPE 1"/>
    <property type="match status" value="1"/>
</dbReference>
<comment type="function">
    <text evidence="32">Catalyzes the formation of cAMP in response to calcium entry leadings to cAMP signaling activation that affect processes suche as synaptic plasticity and insulin secretion. Plays a role in many brain functions, such as learning, memory, drug addiction, and anxiety modulation through regulation of synaptic plasticity by modulating long-term memory and long-term potentiation (LTP) through CREB transcription factor activity modulation. Plays a central role in insulin secretion by controlling glucose homeostasis through glucagon-like peptide 1 and glucose signaling pathway and maintains insulin secretion through calcium-dependent PKA activation leading to vesicle pool replenishment. Also, allows PTGER3 to induce potentiation of PTGER4-mediated PLA2 secretion by switching from a negative to a positive regulation, during the IL1B induced-dedifferentiation of smooth muscle cells.</text>
</comment>
<keyword evidence="28" id="KW-0968">Cytoplasmic vesicle</keyword>
<dbReference type="InterPro" id="IPR018297">
    <property type="entry name" value="A/G_cyclase_CS"/>
</dbReference>
<dbReference type="Gene3D" id="3.30.70.1230">
    <property type="entry name" value="Nucleotide cyclase"/>
    <property type="match status" value="2"/>
</dbReference>
<keyword evidence="14 33" id="KW-0479">Metal-binding</keyword>
<dbReference type="FunFam" id="3.30.70.1230:FF:000011">
    <property type="entry name" value="Adenylate cyclase"/>
    <property type="match status" value="1"/>
</dbReference>
<feature type="transmembrane region" description="Helical" evidence="37">
    <location>
        <begin position="153"/>
        <end position="175"/>
    </location>
</feature>
<evidence type="ECO:0000313" key="40">
    <source>
        <dbReference type="Proteomes" id="UP000472260"/>
    </source>
</evidence>
<keyword evidence="20 33" id="KW-0115">cAMP biosynthesis</keyword>
<keyword evidence="24" id="KW-0325">Glycoprotein</keyword>
<dbReference type="GO" id="GO:0016323">
    <property type="term" value="C:basolateral plasma membrane"/>
    <property type="evidence" value="ECO:0007669"/>
    <property type="project" value="UniProtKB-SubCell"/>
</dbReference>
<dbReference type="GO" id="GO:0014069">
    <property type="term" value="C:postsynaptic density"/>
    <property type="evidence" value="ECO:0007669"/>
    <property type="project" value="UniProtKB-SubCell"/>
</dbReference>
<evidence type="ECO:0000256" key="23">
    <source>
        <dbReference type="ARBA" id="ARBA00023176"/>
    </source>
</evidence>
<evidence type="ECO:0000256" key="28">
    <source>
        <dbReference type="ARBA" id="ARBA00023329"/>
    </source>
</evidence>
<feature type="domain" description="Guanylate cyclase" evidence="38">
    <location>
        <begin position="381"/>
        <end position="508"/>
    </location>
</feature>
<dbReference type="PANTHER" id="PTHR45627:SF15">
    <property type="entry name" value="ADENYLATE CYCLASE"/>
    <property type="match status" value="1"/>
</dbReference>
<name>A0A671NKS1_9TELE</name>
<dbReference type="Proteomes" id="UP000472260">
    <property type="component" value="Unassembled WGS sequence"/>
</dbReference>
<feature type="binding site" evidence="34">
    <location>
        <begin position="386"/>
        <end position="391"/>
    </location>
    <ligand>
        <name>ATP</name>
        <dbReference type="ChEBI" id="CHEBI:30616"/>
    </ligand>
</feature>
<gene>
    <name evidence="39" type="primary">LOC107697672</name>
</gene>
<keyword evidence="16 33" id="KW-0547">Nucleotide-binding</keyword>
<feature type="transmembrane region" description="Helical" evidence="37">
    <location>
        <begin position="655"/>
        <end position="673"/>
    </location>
</feature>
<evidence type="ECO:0000256" key="4">
    <source>
        <dbReference type="ARBA" id="ARBA00004221"/>
    </source>
</evidence>
<reference evidence="39" key="1">
    <citation type="submission" date="2025-08" db="UniProtKB">
        <authorList>
            <consortium name="Ensembl"/>
        </authorList>
    </citation>
    <scope>IDENTIFICATION</scope>
</reference>
<dbReference type="GO" id="GO:0030665">
    <property type="term" value="C:clathrin-coated vesicle membrane"/>
    <property type="evidence" value="ECO:0007669"/>
    <property type="project" value="UniProtKB-SubCell"/>
</dbReference>
<organism evidence="39 40">
    <name type="scientific">Sinocyclocheilus anshuiensis</name>
    <dbReference type="NCBI Taxonomy" id="1608454"/>
    <lineage>
        <taxon>Eukaryota</taxon>
        <taxon>Metazoa</taxon>
        <taxon>Chordata</taxon>
        <taxon>Craniata</taxon>
        <taxon>Vertebrata</taxon>
        <taxon>Euteleostomi</taxon>
        <taxon>Actinopterygii</taxon>
        <taxon>Neopterygii</taxon>
        <taxon>Teleostei</taxon>
        <taxon>Ostariophysi</taxon>
        <taxon>Cypriniformes</taxon>
        <taxon>Cyprinidae</taxon>
        <taxon>Cyprininae</taxon>
        <taxon>Sinocyclocheilus</taxon>
    </lineage>
</organism>
<comment type="cofactor">
    <cofactor evidence="2">
        <name>Mn(2+)</name>
        <dbReference type="ChEBI" id="CHEBI:29035"/>
    </cofactor>
</comment>
<evidence type="ECO:0000256" key="7">
    <source>
        <dbReference type="ARBA" id="ARBA00004345"/>
    </source>
</evidence>
<evidence type="ECO:0000256" key="14">
    <source>
        <dbReference type="ARBA" id="ARBA00022723"/>
    </source>
</evidence>
<dbReference type="PROSITE" id="PS50125">
    <property type="entry name" value="GUANYLATE_CYCLASE_2"/>
    <property type="match status" value="2"/>
</dbReference>
<feature type="binding site" evidence="35">
    <location>
        <position position="430"/>
    </location>
    <ligand>
        <name>Mg(2+)</name>
        <dbReference type="ChEBI" id="CHEBI:18420"/>
        <label>1</label>
        <note>catalytic</note>
    </ligand>
</feature>